<dbReference type="NCBIfam" id="TIGR02937">
    <property type="entry name" value="sigma70-ECF"/>
    <property type="match status" value="1"/>
</dbReference>
<protein>
    <submittedName>
        <fullName evidence="7">Uncharacterized protein</fullName>
    </submittedName>
</protein>
<dbReference type="KEGG" id="cphy:B5808_02160"/>
<evidence type="ECO:0000313" key="7">
    <source>
        <dbReference type="EMBL" id="ARJ04162.1"/>
    </source>
</evidence>
<keyword evidence="3" id="KW-0731">Sigma factor</keyword>
<dbReference type="Proteomes" id="UP000192775">
    <property type="component" value="Chromosome"/>
</dbReference>
<keyword evidence="4" id="KW-0238">DNA-binding</keyword>
<gene>
    <name evidence="7" type="ORF">B5808_02160</name>
</gene>
<dbReference type="InterPro" id="IPR013783">
    <property type="entry name" value="Ig-like_fold"/>
</dbReference>
<feature type="compositionally biased region" description="Pro residues" evidence="6">
    <location>
        <begin position="382"/>
        <end position="393"/>
    </location>
</feature>
<dbReference type="InterPro" id="IPR013249">
    <property type="entry name" value="RNA_pol_sigma70_r4_t2"/>
</dbReference>
<keyword evidence="2" id="KW-0805">Transcription regulation</keyword>
<comment type="similarity">
    <text evidence="1">Belongs to the sigma-70 factor family. ECF subfamily.</text>
</comment>
<evidence type="ECO:0000256" key="1">
    <source>
        <dbReference type="ARBA" id="ARBA00010641"/>
    </source>
</evidence>
<dbReference type="InterPro" id="IPR036388">
    <property type="entry name" value="WH-like_DNA-bd_sf"/>
</dbReference>
<dbReference type="GO" id="GO:0005975">
    <property type="term" value="P:carbohydrate metabolic process"/>
    <property type="evidence" value="ECO:0007669"/>
    <property type="project" value="UniProtKB-ARBA"/>
</dbReference>
<dbReference type="Pfam" id="PF13490">
    <property type="entry name" value="zf-HC2"/>
    <property type="match status" value="1"/>
</dbReference>
<dbReference type="GO" id="GO:0003677">
    <property type="term" value="F:DNA binding"/>
    <property type="evidence" value="ECO:0007669"/>
    <property type="project" value="UniProtKB-KW"/>
</dbReference>
<feature type="region of interest" description="Disordered" evidence="6">
    <location>
        <begin position="326"/>
        <end position="396"/>
    </location>
</feature>
<dbReference type="EMBL" id="CP020715">
    <property type="protein sequence ID" value="ARJ04162.1"/>
    <property type="molecule type" value="Genomic_DNA"/>
</dbReference>
<dbReference type="SUPFAM" id="SSF88946">
    <property type="entry name" value="Sigma2 domain of RNA polymerase sigma factors"/>
    <property type="match status" value="1"/>
</dbReference>
<dbReference type="InterPro" id="IPR039425">
    <property type="entry name" value="RNA_pol_sigma-70-like"/>
</dbReference>
<dbReference type="GO" id="GO:0006352">
    <property type="term" value="P:DNA-templated transcription initiation"/>
    <property type="evidence" value="ECO:0007669"/>
    <property type="project" value="InterPro"/>
</dbReference>
<feature type="compositionally biased region" description="Low complexity" evidence="6">
    <location>
        <begin position="326"/>
        <end position="337"/>
    </location>
</feature>
<dbReference type="Gene3D" id="2.60.40.10">
    <property type="entry name" value="Immunoglobulins"/>
    <property type="match status" value="1"/>
</dbReference>
<dbReference type="AlphaFoldDB" id="A0A1X9LI17"/>
<reference evidence="7 8" key="1">
    <citation type="submission" date="2017-04" db="EMBL/GenBank/DDBJ databases">
        <authorList>
            <person name="Afonso C.L."/>
            <person name="Miller P.J."/>
            <person name="Scott M.A."/>
            <person name="Spackman E."/>
            <person name="Goraichik I."/>
            <person name="Dimitrov K.M."/>
            <person name="Suarez D.L."/>
            <person name="Swayne D.E."/>
        </authorList>
    </citation>
    <scope>NUCLEOTIDE SEQUENCE [LARGE SCALE GENOMIC DNA]</scope>
    <source>
        <strain evidence="8">XA(T)</strain>
    </source>
</reference>
<dbReference type="SUPFAM" id="SSF88659">
    <property type="entry name" value="Sigma3 and sigma4 domains of RNA polymerase sigma factors"/>
    <property type="match status" value="1"/>
</dbReference>
<dbReference type="PANTHER" id="PTHR43133">
    <property type="entry name" value="RNA POLYMERASE ECF-TYPE SIGMA FACTO"/>
    <property type="match status" value="1"/>
</dbReference>
<evidence type="ECO:0000256" key="6">
    <source>
        <dbReference type="SAM" id="MobiDB-lite"/>
    </source>
</evidence>
<proteinExistence type="inferred from homology"/>
<evidence type="ECO:0000256" key="5">
    <source>
        <dbReference type="ARBA" id="ARBA00023163"/>
    </source>
</evidence>
<dbReference type="InterPro" id="IPR013325">
    <property type="entry name" value="RNA_pol_sigma_r2"/>
</dbReference>
<dbReference type="InterPro" id="IPR013324">
    <property type="entry name" value="RNA_pol_sigma_r3/r4-like"/>
</dbReference>
<dbReference type="InterPro" id="IPR027383">
    <property type="entry name" value="Znf_put"/>
</dbReference>
<dbReference type="Gene3D" id="1.10.10.10">
    <property type="entry name" value="Winged helix-like DNA-binding domain superfamily/Winged helix DNA-binding domain"/>
    <property type="match status" value="1"/>
</dbReference>
<name>A0A1X9LI17_9MICO</name>
<feature type="compositionally biased region" description="Polar residues" evidence="6">
    <location>
        <begin position="358"/>
        <end position="371"/>
    </location>
</feature>
<organism evidence="7 8">
    <name type="scientific">Cnuibacter physcomitrellae</name>
    <dbReference type="NCBI Taxonomy" id="1619308"/>
    <lineage>
        <taxon>Bacteria</taxon>
        <taxon>Bacillati</taxon>
        <taxon>Actinomycetota</taxon>
        <taxon>Actinomycetes</taxon>
        <taxon>Micrococcales</taxon>
        <taxon>Microbacteriaceae</taxon>
        <taxon>Cnuibacter</taxon>
    </lineage>
</organism>
<sequence>MHAMVRDRAGWSDDALVAAAREGDDRAYAALYTRHHGAGIRVARAFTRYDPDDVVAEAFTRILAAMRRGGGPTAGFRPYLLTAVRNVATSWGRHDPDLPDLPLDDTAPAAAGTEEQALARLQDEVTAAAYAALPARTREVLWYSDVEAMRPREISPLIGLSSNGVSVMVRRARRAFRDSWVTANLATTTDATCRESLTRLGAHTRRGLTALQEAALQDHLEQCPRCSLAAIEARDLARQLTLVLVPVVAGIPAGAYALSTAGGGAGAATATGVSVVGPRRGSGSPRVVLSGAAAAAILAASVVTVAAVGAIGAGPSNVPPEAAAALPAPAADDASALVTPSTEQIPPQVPPSSLPGDPSTTPRPSRPQDPSSEPDKASDPPLVDPPAPSPSPLPVVVDPPTVPPIVVDPPATVEPPAAPMMFVSTTDRNLYLPTAMGTAEPGAILTFVDDTAGTLGSTLADDTGSWTWTLPTGTPGSHMLRAWQTVNGATSPASIPVSYTLAPPPSATPANGSSVAADGYVLTITGEPGTLVERTLNGVTVTVPLDASGTWSGTAAGTPGQNTLTLRYIDTGAGLAGPASTSHYTTE</sequence>
<evidence type="ECO:0000313" key="8">
    <source>
        <dbReference type="Proteomes" id="UP000192775"/>
    </source>
</evidence>
<dbReference type="PANTHER" id="PTHR43133:SF8">
    <property type="entry name" value="RNA POLYMERASE SIGMA FACTOR HI_1459-RELATED"/>
    <property type="match status" value="1"/>
</dbReference>
<dbReference type="Gene3D" id="1.10.1740.10">
    <property type="match status" value="1"/>
</dbReference>
<evidence type="ECO:0000256" key="4">
    <source>
        <dbReference type="ARBA" id="ARBA00023125"/>
    </source>
</evidence>
<dbReference type="InterPro" id="IPR014284">
    <property type="entry name" value="RNA_pol_sigma-70_dom"/>
</dbReference>
<evidence type="ECO:0000256" key="2">
    <source>
        <dbReference type="ARBA" id="ARBA00023015"/>
    </source>
</evidence>
<dbReference type="GO" id="GO:0016987">
    <property type="term" value="F:sigma factor activity"/>
    <property type="evidence" value="ECO:0007669"/>
    <property type="project" value="UniProtKB-KW"/>
</dbReference>
<evidence type="ECO:0000256" key="3">
    <source>
        <dbReference type="ARBA" id="ARBA00023082"/>
    </source>
</evidence>
<keyword evidence="8" id="KW-1185">Reference proteome</keyword>
<dbReference type="Pfam" id="PF08281">
    <property type="entry name" value="Sigma70_r4_2"/>
    <property type="match status" value="1"/>
</dbReference>
<dbReference type="STRING" id="1619308.B5808_02160"/>
<keyword evidence="5" id="KW-0804">Transcription</keyword>
<accession>A0A1X9LI17</accession>